<keyword evidence="6" id="KW-0175">Coiled coil</keyword>
<keyword evidence="4 7" id="KW-1133">Transmembrane helix</keyword>
<feature type="domain" description="Type II secretion system protein GspF" evidence="8">
    <location>
        <begin position="160"/>
        <end position="284"/>
    </location>
</feature>
<keyword evidence="10" id="KW-1185">Reference proteome</keyword>
<dbReference type="Pfam" id="PF00482">
    <property type="entry name" value="T2SSF"/>
    <property type="match status" value="1"/>
</dbReference>
<feature type="transmembrane region" description="Helical" evidence="7">
    <location>
        <begin position="6"/>
        <end position="27"/>
    </location>
</feature>
<dbReference type="Proteomes" id="UP000217785">
    <property type="component" value="Unassembled WGS sequence"/>
</dbReference>
<dbReference type="Gene3D" id="1.20.81.30">
    <property type="entry name" value="Type II secretion system (T2SS), domain F"/>
    <property type="match status" value="1"/>
</dbReference>
<feature type="transmembrane region" description="Helical" evidence="7">
    <location>
        <begin position="268"/>
        <end position="287"/>
    </location>
</feature>
<keyword evidence="3 7" id="KW-0812">Transmembrane</keyword>
<dbReference type="InterPro" id="IPR042094">
    <property type="entry name" value="T2SS_GspF_sf"/>
</dbReference>
<dbReference type="AlphaFoldDB" id="A0A292YK88"/>
<name>A0A292YK88_9BACL</name>
<evidence type="ECO:0000256" key="1">
    <source>
        <dbReference type="ARBA" id="ARBA00004651"/>
    </source>
</evidence>
<feature type="transmembrane region" description="Helical" evidence="7">
    <location>
        <begin position="299"/>
        <end position="319"/>
    </location>
</feature>
<dbReference type="InterPro" id="IPR018076">
    <property type="entry name" value="T2SS_GspF_dom"/>
</dbReference>
<evidence type="ECO:0000313" key="9">
    <source>
        <dbReference type="EMBL" id="GAX91527.1"/>
    </source>
</evidence>
<evidence type="ECO:0000256" key="4">
    <source>
        <dbReference type="ARBA" id="ARBA00022989"/>
    </source>
</evidence>
<evidence type="ECO:0000256" key="2">
    <source>
        <dbReference type="ARBA" id="ARBA00022475"/>
    </source>
</evidence>
<dbReference type="PANTHER" id="PTHR35007">
    <property type="entry name" value="INTEGRAL MEMBRANE PROTEIN-RELATED"/>
    <property type="match status" value="1"/>
</dbReference>
<dbReference type="EMBL" id="BDUF01000101">
    <property type="protein sequence ID" value="GAX91527.1"/>
    <property type="molecule type" value="Genomic_DNA"/>
</dbReference>
<evidence type="ECO:0000256" key="5">
    <source>
        <dbReference type="ARBA" id="ARBA00023136"/>
    </source>
</evidence>
<comment type="subcellular location">
    <subcellularLocation>
        <location evidence="1">Cell membrane</location>
        <topology evidence="1">Multi-pass membrane protein</topology>
    </subcellularLocation>
</comment>
<accession>A0A292YK88</accession>
<dbReference type="GO" id="GO:0005886">
    <property type="term" value="C:plasma membrane"/>
    <property type="evidence" value="ECO:0007669"/>
    <property type="project" value="UniProtKB-SubCell"/>
</dbReference>
<feature type="coiled-coil region" evidence="6">
    <location>
        <begin position="238"/>
        <end position="265"/>
    </location>
</feature>
<dbReference type="PANTHER" id="PTHR35007:SF1">
    <property type="entry name" value="PILUS ASSEMBLY PROTEIN"/>
    <property type="match status" value="1"/>
</dbReference>
<evidence type="ECO:0000256" key="3">
    <source>
        <dbReference type="ARBA" id="ARBA00022692"/>
    </source>
</evidence>
<evidence type="ECO:0000313" key="10">
    <source>
        <dbReference type="Proteomes" id="UP000217785"/>
    </source>
</evidence>
<dbReference type="OrthoDB" id="9803381at2"/>
<proteinExistence type="predicted"/>
<organism evidence="9 10">
    <name type="scientific">Effusibacillus lacus</name>
    <dbReference type="NCBI Taxonomy" id="1348429"/>
    <lineage>
        <taxon>Bacteria</taxon>
        <taxon>Bacillati</taxon>
        <taxon>Bacillota</taxon>
        <taxon>Bacilli</taxon>
        <taxon>Bacillales</taxon>
        <taxon>Alicyclobacillaceae</taxon>
        <taxon>Effusibacillus</taxon>
    </lineage>
</organism>
<evidence type="ECO:0000256" key="6">
    <source>
        <dbReference type="SAM" id="Coils"/>
    </source>
</evidence>
<dbReference type="RefSeq" id="WP_096183420.1">
    <property type="nucleotide sequence ID" value="NZ_BDUF01000101.1"/>
</dbReference>
<evidence type="ECO:0000256" key="7">
    <source>
        <dbReference type="SAM" id="Phobius"/>
    </source>
</evidence>
<protein>
    <recommendedName>
        <fullName evidence="8">Type II secretion system protein GspF domain-containing protein</fullName>
    </recommendedName>
</protein>
<evidence type="ECO:0000259" key="8">
    <source>
        <dbReference type="Pfam" id="PF00482"/>
    </source>
</evidence>
<comment type="caution">
    <text evidence="9">The sequence shown here is derived from an EMBL/GenBank/DDBJ whole genome shotgun (WGS) entry which is preliminary data.</text>
</comment>
<gene>
    <name evidence="9" type="ORF">EFBL_3217</name>
</gene>
<sequence length="327" mass="36715">MNDGILQLAGFAFLFFTLLFGLVINLASRRKTKLETRLEKFLPHTQPQEVEPETVEAKEKGSGLLRRLISAIGNQFAGRSFVRRWESRLEQAALPLKPEEFFALRLILMGAALLTLFLLGFSGAALVPVALLGYWLPRFYLQRSKEKRLSRCAAQLASALGTMATAMRAGFSFIQAMQLVGREVPDPLGPEFDRTIREISFGVPIEEAFYRLLGRLPDADLDLLVTALLVQRSTGGNLAEILELMQETIQERVRIKEELNTLTAQGRLSAWIISLLPVLLGVFLNFMNPEYFSPMLHHPLGWLLLAMGTVSGFIGWMTIRKIIQIEV</sequence>
<reference evidence="10" key="1">
    <citation type="submission" date="2017-07" db="EMBL/GenBank/DDBJ databases">
        <title>Draft genome sequence of Effusibacillus lacus strain skLN1.</title>
        <authorList>
            <person name="Watanabe M."/>
            <person name="Kojima H."/>
            <person name="Fukui M."/>
        </authorList>
    </citation>
    <scope>NUCLEOTIDE SEQUENCE [LARGE SCALE GENOMIC DNA]</scope>
    <source>
        <strain evidence="10">skLN1</strain>
    </source>
</reference>
<keyword evidence="5 7" id="KW-0472">Membrane</keyword>
<feature type="transmembrane region" description="Helical" evidence="7">
    <location>
        <begin position="106"/>
        <end position="136"/>
    </location>
</feature>
<keyword evidence="2" id="KW-1003">Cell membrane</keyword>